<dbReference type="InterPro" id="IPR036390">
    <property type="entry name" value="WH_DNA-bd_sf"/>
</dbReference>
<dbReference type="PANTHER" id="PTHR30126:SF40">
    <property type="entry name" value="HTH-TYPE TRANSCRIPTIONAL REGULATOR GLTR"/>
    <property type="match status" value="1"/>
</dbReference>
<dbReference type="Gene3D" id="3.40.190.290">
    <property type="match status" value="1"/>
</dbReference>
<accession>A0A1P8EK49</accession>
<dbReference type="AlphaFoldDB" id="A0A1P8EK49"/>
<dbReference type="KEGG" id="asol:BEN76_11405"/>
<dbReference type="eggNOG" id="COG0583">
    <property type="taxonomic scope" value="Bacteria"/>
</dbReference>
<dbReference type="Pfam" id="PF00126">
    <property type="entry name" value="HTH_1"/>
    <property type="match status" value="1"/>
</dbReference>
<keyword evidence="4" id="KW-0804">Transcription</keyword>
<dbReference type="InterPro" id="IPR005119">
    <property type="entry name" value="LysR_subst-bd"/>
</dbReference>
<protein>
    <submittedName>
        <fullName evidence="6">LysR family transcriptional regulator</fullName>
    </submittedName>
</protein>
<evidence type="ECO:0000256" key="4">
    <source>
        <dbReference type="ARBA" id="ARBA00023163"/>
    </source>
</evidence>
<dbReference type="EMBL" id="CP016896">
    <property type="protein sequence ID" value="APV36589.1"/>
    <property type="molecule type" value="Genomic_DNA"/>
</dbReference>
<dbReference type="PROSITE" id="PS50931">
    <property type="entry name" value="HTH_LYSR"/>
    <property type="match status" value="1"/>
</dbReference>
<comment type="similarity">
    <text evidence="1">Belongs to the LysR transcriptional regulatory family.</text>
</comment>
<proteinExistence type="inferred from homology"/>
<gene>
    <name evidence="6" type="ORF">BEN76_11405</name>
</gene>
<feature type="domain" description="HTH lysR-type" evidence="5">
    <location>
        <begin position="1"/>
        <end position="58"/>
    </location>
</feature>
<evidence type="ECO:0000256" key="2">
    <source>
        <dbReference type="ARBA" id="ARBA00023015"/>
    </source>
</evidence>
<dbReference type="FunFam" id="1.10.10.10:FF:000001">
    <property type="entry name" value="LysR family transcriptional regulator"/>
    <property type="match status" value="1"/>
</dbReference>
<keyword evidence="3" id="KW-0238">DNA-binding</keyword>
<reference evidence="6 7" key="1">
    <citation type="submission" date="2016-08" db="EMBL/GenBank/DDBJ databases">
        <title>Complete genome sequence of Acinetobacter baylyi strain GFJ2.</title>
        <authorList>
            <person name="Tabata M."/>
            <person name="Kuboki S."/>
            <person name="Gibu N."/>
            <person name="Kinouchi Y."/>
            <person name="Vangnai A."/>
            <person name="Kasai D."/>
            <person name="Fukuda M."/>
        </authorList>
    </citation>
    <scope>NUCLEOTIDE SEQUENCE [LARGE SCALE GENOMIC DNA]</scope>
    <source>
        <strain evidence="6 7">GFJ2</strain>
    </source>
</reference>
<dbReference type="STRING" id="487316.BEN76_11405"/>
<evidence type="ECO:0000313" key="6">
    <source>
        <dbReference type="EMBL" id="APV36589.1"/>
    </source>
</evidence>
<dbReference type="RefSeq" id="WP_076033095.1">
    <property type="nucleotide sequence ID" value="NZ_CP016896.1"/>
</dbReference>
<dbReference type="Proteomes" id="UP000185674">
    <property type="component" value="Chromosome"/>
</dbReference>
<dbReference type="SUPFAM" id="SSF53850">
    <property type="entry name" value="Periplasmic binding protein-like II"/>
    <property type="match status" value="1"/>
</dbReference>
<dbReference type="InterPro" id="IPR000847">
    <property type="entry name" value="LysR_HTH_N"/>
</dbReference>
<dbReference type="PANTHER" id="PTHR30126">
    <property type="entry name" value="HTH-TYPE TRANSCRIPTIONAL REGULATOR"/>
    <property type="match status" value="1"/>
</dbReference>
<evidence type="ECO:0000259" key="5">
    <source>
        <dbReference type="PROSITE" id="PS50931"/>
    </source>
</evidence>
<dbReference type="GO" id="GO:0000976">
    <property type="term" value="F:transcription cis-regulatory region binding"/>
    <property type="evidence" value="ECO:0007669"/>
    <property type="project" value="TreeGrafter"/>
</dbReference>
<dbReference type="Pfam" id="PF03466">
    <property type="entry name" value="LysR_substrate"/>
    <property type="match status" value="1"/>
</dbReference>
<evidence type="ECO:0000256" key="3">
    <source>
        <dbReference type="ARBA" id="ARBA00023125"/>
    </source>
</evidence>
<dbReference type="SUPFAM" id="SSF46785">
    <property type="entry name" value="Winged helix' DNA-binding domain"/>
    <property type="match status" value="1"/>
</dbReference>
<dbReference type="GO" id="GO:0003700">
    <property type="term" value="F:DNA-binding transcription factor activity"/>
    <property type="evidence" value="ECO:0007669"/>
    <property type="project" value="InterPro"/>
</dbReference>
<evidence type="ECO:0000313" key="7">
    <source>
        <dbReference type="Proteomes" id="UP000185674"/>
    </source>
</evidence>
<sequence>MEISQLRMFHTIVEAGSMAQAALRLHCVPSNITTRIKQLEEELNAALFYRDGKRLQLTPSGEIFLDYCQKILALCDEAKRSVHPDAAPSGPLRIGAIESSATTRLPQLLAKFHQRYPEVNIQITTGTWKQLLLDVSQHKIDGAIVAGSIEFPLLKKFEIYQENMVLIAAESLGEISTQEDLIGKEIFMWTEGCPYRAALEDWLKLKNISLPMTSITSYATIIGCVSAGSGVSLIPKSMYEQYKNLPQLCAYQFDHLTAIQNQFFWHQNVLNHKARDAFLALLQQEFSTKNC</sequence>
<dbReference type="InterPro" id="IPR036388">
    <property type="entry name" value="WH-like_DNA-bd_sf"/>
</dbReference>
<organism evidence="6 7">
    <name type="scientific">Acinetobacter soli</name>
    <dbReference type="NCBI Taxonomy" id="487316"/>
    <lineage>
        <taxon>Bacteria</taxon>
        <taxon>Pseudomonadati</taxon>
        <taxon>Pseudomonadota</taxon>
        <taxon>Gammaproteobacteria</taxon>
        <taxon>Moraxellales</taxon>
        <taxon>Moraxellaceae</taxon>
        <taxon>Acinetobacter</taxon>
    </lineage>
</organism>
<dbReference type="Gene3D" id="1.10.10.10">
    <property type="entry name" value="Winged helix-like DNA-binding domain superfamily/Winged helix DNA-binding domain"/>
    <property type="match status" value="1"/>
</dbReference>
<name>A0A1P8EK49_9GAMM</name>
<evidence type="ECO:0000256" key="1">
    <source>
        <dbReference type="ARBA" id="ARBA00009437"/>
    </source>
</evidence>
<keyword evidence="2" id="KW-0805">Transcription regulation</keyword>